<keyword evidence="5" id="KW-0732">Signal</keyword>
<keyword evidence="1 4" id="KW-0349">Heme</keyword>
<evidence type="ECO:0000313" key="7">
    <source>
        <dbReference type="EMBL" id="MBW8723612.1"/>
    </source>
</evidence>
<keyword evidence="3 4" id="KW-0408">Iron</keyword>
<dbReference type="AlphaFoldDB" id="A0A952FF21"/>
<dbReference type="InterPro" id="IPR009056">
    <property type="entry name" value="Cyt_c-like_dom"/>
</dbReference>
<evidence type="ECO:0000313" key="8">
    <source>
        <dbReference type="Proteomes" id="UP000700706"/>
    </source>
</evidence>
<dbReference type="PANTHER" id="PTHR35008">
    <property type="entry name" value="BLL4482 PROTEIN-RELATED"/>
    <property type="match status" value="1"/>
</dbReference>
<protein>
    <submittedName>
        <fullName evidence="7">Cytochrome c</fullName>
    </submittedName>
</protein>
<keyword evidence="2 4" id="KW-0479">Metal-binding</keyword>
<comment type="caution">
    <text evidence="7">The sequence shown here is derived from an EMBL/GenBank/DDBJ whole genome shotgun (WGS) entry which is preliminary data.</text>
</comment>
<dbReference type="EMBL" id="JAEKLZ010000016">
    <property type="protein sequence ID" value="MBW8723612.1"/>
    <property type="molecule type" value="Genomic_DNA"/>
</dbReference>
<dbReference type="GO" id="GO:0020037">
    <property type="term" value="F:heme binding"/>
    <property type="evidence" value="ECO:0007669"/>
    <property type="project" value="InterPro"/>
</dbReference>
<organism evidence="7 8">
    <name type="scientific">Inquilinus limosus</name>
    <dbReference type="NCBI Taxonomy" id="171674"/>
    <lineage>
        <taxon>Bacteria</taxon>
        <taxon>Pseudomonadati</taxon>
        <taxon>Pseudomonadota</taxon>
        <taxon>Alphaproteobacteria</taxon>
        <taxon>Rhodospirillales</taxon>
        <taxon>Rhodospirillaceae</taxon>
        <taxon>Inquilinus</taxon>
    </lineage>
</organism>
<accession>A0A952FF21</accession>
<dbReference type="GO" id="GO:0009055">
    <property type="term" value="F:electron transfer activity"/>
    <property type="evidence" value="ECO:0007669"/>
    <property type="project" value="InterPro"/>
</dbReference>
<proteinExistence type="predicted"/>
<sequence>MKIVPATILLAAIAAPAQAQDGKALFDSVCAACHQAGGVGNPGIAPPLNDAALWQRLGDRAPGYVAGVMTSGLSGMIQSGGQVYAGLVMPPQPMSDEELAAIGTYLLGTLNQTGQAIDPALIAKTREAPP</sequence>
<evidence type="ECO:0000259" key="6">
    <source>
        <dbReference type="PROSITE" id="PS51007"/>
    </source>
</evidence>
<evidence type="ECO:0000256" key="5">
    <source>
        <dbReference type="SAM" id="SignalP"/>
    </source>
</evidence>
<gene>
    <name evidence="7" type="ORF">JF625_00430</name>
</gene>
<feature type="signal peptide" evidence="5">
    <location>
        <begin position="1"/>
        <end position="19"/>
    </location>
</feature>
<evidence type="ECO:0000256" key="2">
    <source>
        <dbReference type="ARBA" id="ARBA00022723"/>
    </source>
</evidence>
<feature type="chain" id="PRO_5037124272" evidence="5">
    <location>
        <begin position="20"/>
        <end position="130"/>
    </location>
</feature>
<reference evidence="7" key="1">
    <citation type="submission" date="2020-06" db="EMBL/GenBank/DDBJ databases">
        <title>Stable isotope informed genome-resolved metagenomics uncovers potential trophic interactions in rhizosphere soil.</title>
        <authorList>
            <person name="Starr E.P."/>
            <person name="Shi S."/>
            <person name="Blazewicz S.J."/>
            <person name="Koch B.J."/>
            <person name="Probst A.J."/>
            <person name="Hungate B.A."/>
            <person name="Pett-Ridge J."/>
            <person name="Firestone M.K."/>
            <person name="Banfield J.F."/>
        </authorList>
    </citation>
    <scope>NUCLEOTIDE SEQUENCE</scope>
    <source>
        <strain evidence="7">YM_69_17</strain>
    </source>
</reference>
<dbReference type="InterPro" id="IPR051459">
    <property type="entry name" value="Cytochrome_c-type_DH"/>
</dbReference>
<evidence type="ECO:0000256" key="3">
    <source>
        <dbReference type="ARBA" id="ARBA00023004"/>
    </source>
</evidence>
<dbReference type="SUPFAM" id="SSF46626">
    <property type="entry name" value="Cytochrome c"/>
    <property type="match status" value="1"/>
</dbReference>
<dbReference type="Proteomes" id="UP000700706">
    <property type="component" value="Unassembled WGS sequence"/>
</dbReference>
<name>A0A952FF21_9PROT</name>
<dbReference type="GO" id="GO:0046872">
    <property type="term" value="F:metal ion binding"/>
    <property type="evidence" value="ECO:0007669"/>
    <property type="project" value="UniProtKB-KW"/>
</dbReference>
<dbReference type="InterPro" id="IPR036909">
    <property type="entry name" value="Cyt_c-like_dom_sf"/>
</dbReference>
<feature type="non-terminal residue" evidence="7">
    <location>
        <position position="130"/>
    </location>
</feature>
<dbReference type="Gene3D" id="1.10.760.10">
    <property type="entry name" value="Cytochrome c-like domain"/>
    <property type="match status" value="1"/>
</dbReference>
<dbReference type="PROSITE" id="PS51007">
    <property type="entry name" value="CYTC"/>
    <property type="match status" value="1"/>
</dbReference>
<feature type="domain" description="Cytochrome c" evidence="6">
    <location>
        <begin position="17"/>
        <end position="110"/>
    </location>
</feature>
<dbReference type="PANTHER" id="PTHR35008:SF8">
    <property type="entry name" value="ALCOHOL DEHYDROGENASE CYTOCHROME C SUBUNIT"/>
    <property type="match status" value="1"/>
</dbReference>
<evidence type="ECO:0000256" key="4">
    <source>
        <dbReference type="PROSITE-ProRule" id="PRU00433"/>
    </source>
</evidence>
<evidence type="ECO:0000256" key="1">
    <source>
        <dbReference type="ARBA" id="ARBA00022617"/>
    </source>
</evidence>
<dbReference type="Pfam" id="PF00034">
    <property type="entry name" value="Cytochrom_C"/>
    <property type="match status" value="1"/>
</dbReference>